<proteinExistence type="predicted"/>
<comment type="caution">
    <text evidence="2">The sequence shown here is derived from an EMBL/GenBank/DDBJ whole genome shotgun (WGS) entry which is preliminary data.</text>
</comment>
<evidence type="ECO:0008006" key="4">
    <source>
        <dbReference type="Google" id="ProtNLM"/>
    </source>
</evidence>
<feature type="chain" id="PRO_5022035773" description="Porin" evidence="1">
    <location>
        <begin position="23"/>
        <end position="142"/>
    </location>
</feature>
<evidence type="ECO:0000256" key="1">
    <source>
        <dbReference type="SAM" id="SignalP"/>
    </source>
</evidence>
<keyword evidence="1" id="KW-0732">Signal</keyword>
<sequence>MRFLLRSTLLIILLAAALPAHAQWSGDSGLTPRVPVSALARPAAWLDPSRMQISSEFSFGSGFGGPAQGLQVTSLVYRIGDPLAMRVSLGNTFGAPGARGSSPFLEGIDLAYQPFRSLLIQVRYQDVRSPLQYSRGPFAPWR</sequence>
<reference evidence="2 3" key="1">
    <citation type="journal article" date="2019" name="Nat. Microbiol.">
        <title>Mediterranean grassland soil C-N compound turnover is dependent on rainfall and depth, and is mediated by genomically divergent microorganisms.</title>
        <authorList>
            <person name="Diamond S."/>
            <person name="Andeer P.F."/>
            <person name="Li Z."/>
            <person name="Crits-Christoph A."/>
            <person name="Burstein D."/>
            <person name="Anantharaman K."/>
            <person name="Lane K.R."/>
            <person name="Thomas B.C."/>
            <person name="Pan C."/>
            <person name="Northen T.R."/>
            <person name="Banfield J.F."/>
        </authorList>
    </citation>
    <scope>NUCLEOTIDE SEQUENCE [LARGE SCALE GENOMIC DNA]</scope>
    <source>
        <strain evidence="2">WS_10</strain>
    </source>
</reference>
<dbReference type="AlphaFoldDB" id="A0A538U416"/>
<protein>
    <recommendedName>
        <fullName evidence="4">Porin</fullName>
    </recommendedName>
</protein>
<evidence type="ECO:0000313" key="3">
    <source>
        <dbReference type="Proteomes" id="UP000319836"/>
    </source>
</evidence>
<name>A0A538U416_UNCEI</name>
<gene>
    <name evidence="2" type="ORF">E6K80_07955</name>
</gene>
<accession>A0A538U416</accession>
<organism evidence="2 3">
    <name type="scientific">Eiseniibacteriota bacterium</name>
    <dbReference type="NCBI Taxonomy" id="2212470"/>
    <lineage>
        <taxon>Bacteria</taxon>
        <taxon>Candidatus Eiseniibacteriota</taxon>
    </lineage>
</organism>
<dbReference type="EMBL" id="VBPA01000190">
    <property type="protein sequence ID" value="TMQ70615.1"/>
    <property type="molecule type" value="Genomic_DNA"/>
</dbReference>
<feature type="signal peptide" evidence="1">
    <location>
        <begin position="1"/>
        <end position="22"/>
    </location>
</feature>
<dbReference type="Proteomes" id="UP000319836">
    <property type="component" value="Unassembled WGS sequence"/>
</dbReference>
<evidence type="ECO:0000313" key="2">
    <source>
        <dbReference type="EMBL" id="TMQ70615.1"/>
    </source>
</evidence>